<evidence type="ECO:0000313" key="3">
    <source>
        <dbReference type="EMBL" id="KAK8935150.1"/>
    </source>
</evidence>
<comment type="caution">
    <text evidence="3">The sequence shown here is derived from an EMBL/GenBank/DDBJ whole genome shotgun (WGS) entry which is preliminary data.</text>
</comment>
<proteinExistence type="predicted"/>
<dbReference type="Pfam" id="PF14383">
    <property type="entry name" value="VARLMGL"/>
    <property type="match status" value="1"/>
</dbReference>
<name>A0AAP0BCC8_9ASPA</name>
<protein>
    <recommendedName>
        <fullName evidence="2">DUF3741 domain-containing protein</fullName>
    </recommendedName>
</protein>
<sequence length="453" mass="52072">MQEMRQVVRNKMLKFYNENVSSTKSSILSRRQEKMKAPNLIAKLMGLEDFPKFSEKSNVPPIVIMRPQQFPYRERGDQNLISQTSDLLLEEDGSGCTLSENLEPSSVMRVEEEEEEPLQKLNKEASASQKQLKRAVVFKEKKKTGDAKKNGVNERKQTEKNALKSIRIKSEKRRAATNSSAQKRNLNFSMKPAPVSSISSTKKEKISLEKKQIRKLSEVTSSKSSATDSIRKNHKVICEVMPKNYRMGRSLERFEESMRKAYYKPPIKYEVEIKSHLKPLLFTDQSFFNHVHELFGTNFRKPASSHANFSVEHETVNDQLLLDSAKEMITRQTRDGKLSTQQIMQNGTLNRTADRCFGELVDEICNGIKKLESYSEFDDDDDDYYYKDSLDCIVKKDLHCSETMLNAIWDDGWDCWICIEDADEPFVDLVEGILFGLLLELAKDLLSSEKGNV</sequence>
<organism evidence="3 4">
    <name type="scientific">Platanthera zijinensis</name>
    <dbReference type="NCBI Taxonomy" id="2320716"/>
    <lineage>
        <taxon>Eukaryota</taxon>
        <taxon>Viridiplantae</taxon>
        <taxon>Streptophyta</taxon>
        <taxon>Embryophyta</taxon>
        <taxon>Tracheophyta</taxon>
        <taxon>Spermatophyta</taxon>
        <taxon>Magnoliopsida</taxon>
        <taxon>Liliopsida</taxon>
        <taxon>Asparagales</taxon>
        <taxon>Orchidaceae</taxon>
        <taxon>Orchidoideae</taxon>
        <taxon>Orchideae</taxon>
        <taxon>Orchidinae</taxon>
        <taxon>Platanthera</taxon>
    </lineage>
</organism>
<keyword evidence="4" id="KW-1185">Reference proteome</keyword>
<feature type="compositionally biased region" description="Polar residues" evidence="1">
    <location>
        <begin position="176"/>
        <end position="188"/>
    </location>
</feature>
<dbReference type="PANTHER" id="PTHR34282">
    <property type="entry name" value="OS01G0228800 PROTEIN-RELATED"/>
    <property type="match status" value="1"/>
</dbReference>
<feature type="region of interest" description="Disordered" evidence="1">
    <location>
        <begin position="105"/>
        <end position="207"/>
    </location>
</feature>
<dbReference type="PANTHER" id="PTHR34282:SF2">
    <property type="entry name" value="DUF3741 DOMAIN-CONTAINING PROTEIN"/>
    <property type="match status" value="1"/>
</dbReference>
<evidence type="ECO:0000313" key="4">
    <source>
        <dbReference type="Proteomes" id="UP001418222"/>
    </source>
</evidence>
<dbReference type="EMBL" id="JBBWWQ010000011">
    <property type="protein sequence ID" value="KAK8935150.1"/>
    <property type="molecule type" value="Genomic_DNA"/>
</dbReference>
<feature type="domain" description="DUF3741" evidence="2">
    <location>
        <begin position="32"/>
        <end position="51"/>
    </location>
</feature>
<accession>A0AAP0BCC8</accession>
<evidence type="ECO:0000259" key="2">
    <source>
        <dbReference type="Pfam" id="PF14383"/>
    </source>
</evidence>
<feature type="compositionally biased region" description="Basic and acidic residues" evidence="1">
    <location>
        <begin position="137"/>
        <end position="162"/>
    </location>
</feature>
<evidence type="ECO:0000256" key="1">
    <source>
        <dbReference type="SAM" id="MobiDB-lite"/>
    </source>
</evidence>
<gene>
    <name evidence="3" type="ORF">KSP39_PZI013551</name>
</gene>
<dbReference type="InterPro" id="IPR032795">
    <property type="entry name" value="DUF3741-assoc"/>
</dbReference>
<reference evidence="3 4" key="1">
    <citation type="journal article" date="2022" name="Nat. Plants">
        <title>Genomes of leafy and leafless Platanthera orchids illuminate the evolution of mycoheterotrophy.</title>
        <authorList>
            <person name="Li M.H."/>
            <person name="Liu K.W."/>
            <person name="Li Z."/>
            <person name="Lu H.C."/>
            <person name="Ye Q.L."/>
            <person name="Zhang D."/>
            <person name="Wang J.Y."/>
            <person name="Li Y.F."/>
            <person name="Zhong Z.M."/>
            <person name="Liu X."/>
            <person name="Yu X."/>
            <person name="Liu D.K."/>
            <person name="Tu X.D."/>
            <person name="Liu B."/>
            <person name="Hao Y."/>
            <person name="Liao X.Y."/>
            <person name="Jiang Y.T."/>
            <person name="Sun W.H."/>
            <person name="Chen J."/>
            <person name="Chen Y.Q."/>
            <person name="Ai Y."/>
            <person name="Zhai J.W."/>
            <person name="Wu S.S."/>
            <person name="Zhou Z."/>
            <person name="Hsiao Y.Y."/>
            <person name="Wu W.L."/>
            <person name="Chen Y.Y."/>
            <person name="Lin Y.F."/>
            <person name="Hsu J.L."/>
            <person name="Li C.Y."/>
            <person name="Wang Z.W."/>
            <person name="Zhao X."/>
            <person name="Zhong W.Y."/>
            <person name="Ma X.K."/>
            <person name="Ma L."/>
            <person name="Huang J."/>
            <person name="Chen G.Z."/>
            <person name="Huang M.Z."/>
            <person name="Huang L."/>
            <person name="Peng D.H."/>
            <person name="Luo Y.B."/>
            <person name="Zou S.Q."/>
            <person name="Chen S.P."/>
            <person name="Lan S."/>
            <person name="Tsai W.C."/>
            <person name="Van de Peer Y."/>
            <person name="Liu Z.J."/>
        </authorList>
    </citation>
    <scope>NUCLEOTIDE SEQUENCE [LARGE SCALE GENOMIC DNA]</scope>
    <source>
        <strain evidence="3">Lor287</strain>
    </source>
</reference>
<dbReference type="Proteomes" id="UP001418222">
    <property type="component" value="Unassembled WGS sequence"/>
</dbReference>
<dbReference type="AlphaFoldDB" id="A0AAP0BCC8"/>